<dbReference type="InterPro" id="IPR016156">
    <property type="entry name" value="FAD/NAD-linked_Rdtase_dimer_sf"/>
</dbReference>
<dbReference type="PRINTS" id="PR00368">
    <property type="entry name" value="FADPNR"/>
</dbReference>
<keyword evidence="3" id="KW-0274">FAD</keyword>
<organism evidence="7 8">
    <name type="scientific">Haloactinomyces albus</name>
    <dbReference type="NCBI Taxonomy" id="1352928"/>
    <lineage>
        <taxon>Bacteria</taxon>
        <taxon>Bacillati</taxon>
        <taxon>Actinomycetota</taxon>
        <taxon>Actinomycetes</taxon>
        <taxon>Actinopolysporales</taxon>
        <taxon>Actinopolysporaceae</taxon>
        <taxon>Haloactinomyces</taxon>
    </lineage>
</organism>
<evidence type="ECO:0000313" key="8">
    <source>
        <dbReference type="Proteomes" id="UP001180845"/>
    </source>
</evidence>
<keyword evidence="8" id="KW-1185">Reference proteome</keyword>
<dbReference type="Proteomes" id="UP001180845">
    <property type="component" value="Unassembled WGS sequence"/>
</dbReference>
<keyword evidence="7" id="KW-0223">Dioxygenase</keyword>
<dbReference type="AlphaFoldDB" id="A0AAE3ZHB4"/>
<dbReference type="Pfam" id="PF07992">
    <property type="entry name" value="Pyr_redox_2"/>
    <property type="match status" value="1"/>
</dbReference>
<name>A0AAE3ZHB4_9ACTN</name>
<dbReference type="EMBL" id="JAVDXW010000001">
    <property type="protein sequence ID" value="MDR7303623.1"/>
    <property type="molecule type" value="Genomic_DNA"/>
</dbReference>
<evidence type="ECO:0000313" key="7">
    <source>
        <dbReference type="EMBL" id="MDR7303623.1"/>
    </source>
</evidence>
<dbReference type="Gene3D" id="3.30.390.30">
    <property type="match status" value="1"/>
</dbReference>
<dbReference type="InterPro" id="IPR023753">
    <property type="entry name" value="FAD/NAD-binding_dom"/>
</dbReference>
<feature type="domain" description="Reductase C-terminal" evidence="6">
    <location>
        <begin position="321"/>
        <end position="403"/>
    </location>
</feature>
<protein>
    <submittedName>
        <fullName evidence="7">3-phenylpropionate/trans-cinnamate dioxygenase ferredoxin reductase subunit</fullName>
        <ecNumber evidence="7">1.18.1.3</ecNumber>
    </submittedName>
</protein>
<dbReference type="GO" id="GO:0051213">
    <property type="term" value="F:dioxygenase activity"/>
    <property type="evidence" value="ECO:0007669"/>
    <property type="project" value="UniProtKB-KW"/>
</dbReference>
<dbReference type="SUPFAM" id="SSF51905">
    <property type="entry name" value="FAD/NAD(P)-binding domain"/>
    <property type="match status" value="2"/>
</dbReference>
<gene>
    <name evidence="7" type="ORF">JOF55_003804</name>
</gene>
<dbReference type="SUPFAM" id="SSF55424">
    <property type="entry name" value="FAD/NAD-linked reductases, dimerisation (C-terminal) domain"/>
    <property type="match status" value="1"/>
</dbReference>
<dbReference type="InterPro" id="IPR036188">
    <property type="entry name" value="FAD/NAD-bd_sf"/>
</dbReference>
<dbReference type="InterPro" id="IPR028202">
    <property type="entry name" value="Reductase_C"/>
</dbReference>
<evidence type="ECO:0000256" key="2">
    <source>
        <dbReference type="ARBA" id="ARBA00022630"/>
    </source>
</evidence>
<dbReference type="PANTHER" id="PTHR43557:SF2">
    <property type="entry name" value="RIESKE DOMAIN-CONTAINING PROTEIN-RELATED"/>
    <property type="match status" value="1"/>
</dbReference>
<reference evidence="7" key="1">
    <citation type="submission" date="2023-07" db="EMBL/GenBank/DDBJ databases">
        <title>Sequencing the genomes of 1000 actinobacteria strains.</title>
        <authorList>
            <person name="Klenk H.-P."/>
        </authorList>
    </citation>
    <scope>NUCLEOTIDE SEQUENCE</scope>
    <source>
        <strain evidence="7">DSM 45977</strain>
    </source>
</reference>
<accession>A0AAE3ZHB4</accession>
<comment type="cofactor">
    <cofactor evidence="1">
        <name>FAD</name>
        <dbReference type="ChEBI" id="CHEBI:57692"/>
    </cofactor>
</comment>
<dbReference type="PANTHER" id="PTHR43557">
    <property type="entry name" value="APOPTOSIS-INDUCING FACTOR 1"/>
    <property type="match status" value="1"/>
</dbReference>
<keyword evidence="4 7" id="KW-0560">Oxidoreductase</keyword>
<dbReference type="GO" id="GO:0008860">
    <property type="term" value="F:ferredoxin-NAD+ reductase activity"/>
    <property type="evidence" value="ECO:0007669"/>
    <property type="project" value="UniProtKB-EC"/>
</dbReference>
<feature type="domain" description="FAD/NAD(P)-binding" evidence="5">
    <location>
        <begin position="4"/>
        <end position="302"/>
    </location>
</feature>
<comment type="caution">
    <text evidence="7">The sequence shown here is derived from an EMBL/GenBank/DDBJ whole genome shotgun (WGS) entry which is preliminary data.</text>
</comment>
<evidence type="ECO:0000259" key="5">
    <source>
        <dbReference type="Pfam" id="PF07992"/>
    </source>
</evidence>
<evidence type="ECO:0000256" key="4">
    <source>
        <dbReference type="ARBA" id="ARBA00023002"/>
    </source>
</evidence>
<dbReference type="PRINTS" id="PR00411">
    <property type="entry name" value="PNDRDTASEI"/>
</dbReference>
<evidence type="ECO:0000256" key="1">
    <source>
        <dbReference type="ARBA" id="ARBA00001974"/>
    </source>
</evidence>
<dbReference type="Pfam" id="PF14759">
    <property type="entry name" value="Reductase_C"/>
    <property type="match status" value="1"/>
</dbReference>
<dbReference type="EC" id="1.18.1.3" evidence="7"/>
<dbReference type="GO" id="GO:0005737">
    <property type="term" value="C:cytoplasm"/>
    <property type="evidence" value="ECO:0007669"/>
    <property type="project" value="TreeGrafter"/>
</dbReference>
<keyword evidence="2" id="KW-0285">Flavoprotein</keyword>
<evidence type="ECO:0000259" key="6">
    <source>
        <dbReference type="Pfam" id="PF14759"/>
    </source>
</evidence>
<evidence type="ECO:0000256" key="3">
    <source>
        <dbReference type="ARBA" id="ARBA00022827"/>
    </source>
</evidence>
<sequence length="407" mass="43484">MHEHVVVAGGGQSGAQLVSSLRDEGFDGRVTLVCAEPEAPYQRPPLSKGYLSGTESDAALPLRAEHFYADHDVRVLPGQRVCGVDGHARRVQLADGGLLDYTHLVLATGARNRALAIPGADLDGVLSLRDLGDARELRKRLAQADRIAVIGAGFIGLEVASVARQLGTRVLLLEAADRPMSRAVSAPTAEWFAAAHRRAGVELHHGCQVGELLGRSGTVTGLRTRQGAEYRADLVLMAVGVRPNDEIAAQADLAVSDGIVVDEYLATGDPAVSAIGDCTRFPSRFAAGPVRLESVQNAVDQARCLARRLVGKPQPYAALPWFWSHQGGNKLTIAGLADHADRFVTRGDPATGKFSVWCFRGRRLLAAESVNRPAEHMAARRLLTAGRNPTPEQAADLDFDLKHHAAT</sequence>
<dbReference type="Gene3D" id="3.50.50.60">
    <property type="entry name" value="FAD/NAD(P)-binding domain"/>
    <property type="match status" value="2"/>
</dbReference>
<dbReference type="InterPro" id="IPR050446">
    <property type="entry name" value="FAD-oxidoreductase/Apoptosis"/>
</dbReference>
<proteinExistence type="predicted"/>
<dbReference type="GO" id="GO:0016651">
    <property type="term" value="F:oxidoreductase activity, acting on NAD(P)H"/>
    <property type="evidence" value="ECO:0007669"/>
    <property type="project" value="TreeGrafter"/>
</dbReference>
<dbReference type="RefSeq" id="WP_310276051.1">
    <property type="nucleotide sequence ID" value="NZ_JAVDXW010000001.1"/>
</dbReference>